<reference evidence="3" key="1">
    <citation type="submission" date="2017-10" db="EMBL/GenBank/DDBJ databases">
        <title>Rapid genome shrinkage in a self-fertile nematode reveals novel sperm competition proteins.</title>
        <authorList>
            <person name="Yin D."/>
            <person name="Schwarz E.M."/>
            <person name="Thomas C.G."/>
            <person name="Felde R.L."/>
            <person name="Korf I.F."/>
            <person name="Cutter A.D."/>
            <person name="Schartner C.M."/>
            <person name="Ralston E.J."/>
            <person name="Meyer B.J."/>
            <person name="Haag E.S."/>
        </authorList>
    </citation>
    <scope>NUCLEOTIDE SEQUENCE [LARGE SCALE GENOMIC DNA]</scope>
    <source>
        <strain evidence="3">JU1422</strain>
    </source>
</reference>
<keyword evidence="3" id="KW-1185">Reference proteome</keyword>
<dbReference type="Proteomes" id="UP000230233">
    <property type="component" value="Chromosome II"/>
</dbReference>
<comment type="caution">
    <text evidence="2">The sequence shown here is derived from an EMBL/GenBank/DDBJ whole genome shotgun (WGS) entry which is preliminary data.</text>
</comment>
<gene>
    <name evidence="2" type="primary">Cnig_chr_II.g6962</name>
    <name evidence="2" type="ORF">B9Z55_006962</name>
</gene>
<dbReference type="AlphaFoldDB" id="A0A2G5V7G8"/>
<organism evidence="2 3">
    <name type="scientific">Caenorhabditis nigoni</name>
    <dbReference type="NCBI Taxonomy" id="1611254"/>
    <lineage>
        <taxon>Eukaryota</taxon>
        <taxon>Metazoa</taxon>
        <taxon>Ecdysozoa</taxon>
        <taxon>Nematoda</taxon>
        <taxon>Chromadorea</taxon>
        <taxon>Rhabditida</taxon>
        <taxon>Rhabditina</taxon>
        <taxon>Rhabditomorpha</taxon>
        <taxon>Rhabditoidea</taxon>
        <taxon>Rhabditidae</taxon>
        <taxon>Peloderinae</taxon>
        <taxon>Caenorhabditis</taxon>
    </lineage>
</organism>
<feature type="signal peptide" evidence="1">
    <location>
        <begin position="1"/>
        <end position="19"/>
    </location>
</feature>
<sequence length="132" mass="15274">MRTSYILLLLLLFVVLSRGSRFGPSLYEGVCGDQDPTGLVGKQLRLIDHAERYTDEVLLESLIANYRDLEDARGLFSIENARYESDGTEIYSLGYNRKTKTKYEIYLRHSYESITGYQIDNISRCYKHCVID</sequence>
<evidence type="ECO:0000256" key="1">
    <source>
        <dbReference type="SAM" id="SignalP"/>
    </source>
</evidence>
<evidence type="ECO:0000313" key="3">
    <source>
        <dbReference type="Proteomes" id="UP000230233"/>
    </source>
</evidence>
<proteinExistence type="predicted"/>
<dbReference type="EMBL" id="PDUG01000002">
    <property type="protein sequence ID" value="PIC47709.1"/>
    <property type="molecule type" value="Genomic_DNA"/>
</dbReference>
<feature type="chain" id="PRO_5013721011" evidence="1">
    <location>
        <begin position="20"/>
        <end position="132"/>
    </location>
</feature>
<accession>A0A2G5V7G8</accession>
<protein>
    <submittedName>
        <fullName evidence="2">Uncharacterized protein</fullName>
    </submittedName>
</protein>
<keyword evidence="1" id="KW-0732">Signal</keyword>
<name>A0A2G5V7G8_9PELO</name>
<evidence type="ECO:0000313" key="2">
    <source>
        <dbReference type="EMBL" id="PIC47709.1"/>
    </source>
</evidence>